<evidence type="ECO:0000259" key="17">
    <source>
        <dbReference type="PROSITE" id="PS50110"/>
    </source>
</evidence>
<keyword evidence="10" id="KW-0067">ATP-binding</keyword>
<protein>
    <recommendedName>
        <fullName evidence="3">histidine kinase</fullName>
        <ecNumber evidence="3">2.7.13.3</ecNumber>
    </recommendedName>
</protein>
<gene>
    <name evidence="19" type="ORF">FA048_05615</name>
</gene>
<evidence type="ECO:0000256" key="9">
    <source>
        <dbReference type="ARBA" id="ARBA00022777"/>
    </source>
</evidence>
<dbReference type="GO" id="GO:0000155">
    <property type="term" value="F:phosphorelay sensor kinase activity"/>
    <property type="evidence" value="ECO:0007669"/>
    <property type="project" value="InterPro"/>
</dbReference>
<keyword evidence="7" id="KW-0808">Transferase</keyword>
<evidence type="ECO:0000256" key="15">
    <source>
        <dbReference type="SAM" id="Phobius"/>
    </source>
</evidence>
<dbReference type="InterPro" id="IPR003661">
    <property type="entry name" value="HisK_dim/P_dom"/>
</dbReference>
<dbReference type="Gene3D" id="1.20.120.160">
    <property type="entry name" value="HPT domain"/>
    <property type="match status" value="1"/>
</dbReference>
<dbReference type="SUPFAM" id="SSF47226">
    <property type="entry name" value="Histidine-containing phosphotransfer domain, HPT domain"/>
    <property type="match status" value="1"/>
</dbReference>
<dbReference type="Gene3D" id="3.40.50.2300">
    <property type="match status" value="1"/>
</dbReference>
<evidence type="ECO:0000256" key="5">
    <source>
        <dbReference type="ARBA" id="ARBA00022519"/>
    </source>
</evidence>
<feature type="domain" description="Response regulatory" evidence="17">
    <location>
        <begin position="588"/>
        <end position="703"/>
    </location>
</feature>
<keyword evidence="4" id="KW-1003">Cell membrane</keyword>
<dbReference type="OrthoDB" id="9797097at2"/>
<evidence type="ECO:0000256" key="4">
    <source>
        <dbReference type="ARBA" id="ARBA00022475"/>
    </source>
</evidence>
<reference evidence="19 20" key="1">
    <citation type="submission" date="2019-04" db="EMBL/GenBank/DDBJ databases">
        <title>Pedobacter sp. RP-3-22 sp. nov., isolated from Arctic soil.</title>
        <authorList>
            <person name="Dahal R.H."/>
            <person name="Kim D.-U."/>
        </authorList>
    </citation>
    <scope>NUCLEOTIDE SEQUENCE [LARGE SCALE GENOMIC DNA]</scope>
    <source>
        <strain evidence="19 20">RP-3-22</strain>
    </source>
</reference>
<feature type="domain" description="HPt" evidence="18">
    <location>
        <begin position="722"/>
        <end position="818"/>
    </location>
</feature>
<comment type="caution">
    <text evidence="19">The sequence shown here is derived from an EMBL/GenBank/DDBJ whole genome shotgun (WGS) entry which is preliminary data.</text>
</comment>
<keyword evidence="12 15" id="KW-0472">Membrane</keyword>
<dbReference type="InterPro" id="IPR011006">
    <property type="entry name" value="CheY-like_superfamily"/>
</dbReference>
<feature type="domain" description="Histidine kinase" evidence="16">
    <location>
        <begin position="348"/>
        <end position="567"/>
    </location>
</feature>
<evidence type="ECO:0000256" key="2">
    <source>
        <dbReference type="ARBA" id="ARBA00004429"/>
    </source>
</evidence>
<comment type="catalytic activity">
    <reaction evidence="1">
        <text>ATP + protein L-histidine = ADP + protein N-phospho-L-histidine.</text>
        <dbReference type="EC" id="2.7.13.3"/>
    </reaction>
</comment>
<evidence type="ECO:0000256" key="1">
    <source>
        <dbReference type="ARBA" id="ARBA00000085"/>
    </source>
</evidence>
<evidence type="ECO:0000256" key="13">
    <source>
        <dbReference type="PROSITE-ProRule" id="PRU00110"/>
    </source>
</evidence>
<feature type="transmembrane region" description="Helical" evidence="15">
    <location>
        <begin position="296"/>
        <end position="315"/>
    </location>
</feature>
<dbReference type="PRINTS" id="PR00344">
    <property type="entry name" value="BCTRLSENSOR"/>
</dbReference>
<dbReference type="EC" id="2.7.13.3" evidence="3"/>
<evidence type="ECO:0000256" key="8">
    <source>
        <dbReference type="ARBA" id="ARBA00022692"/>
    </source>
</evidence>
<evidence type="ECO:0000259" key="16">
    <source>
        <dbReference type="PROSITE" id="PS50109"/>
    </source>
</evidence>
<dbReference type="InterPro" id="IPR008207">
    <property type="entry name" value="Sig_transdc_His_kin_Hpt_dom"/>
</dbReference>
<evidence type="ECO:0000256" key="12">
    <source>
        <dbReference type="ARBA" id="ARBA00023136"/>
    </source>
</evidence>
<dbReference type="InterPro" id="IPR036890">
    <property type="entry name" value="HATPase_C_sf"/>
</dbReference>
<dbReference type="PANTHER" id="PTHR43047">
    <property type="entry name" value="TWO-COMPONENT HISTIDINE PROTEIN KINASE"/>
    <property type="match status" value="1"/>
</dbReference>
<accession>A0A4U1CVW4</accession>
<evidence type="ECO:0000256" key="11">
    <source>
        <dbReference type="ARBA" id="ARBA00022989"/>
    </source>
</evidence>
<evidence type="ECO:0000256" key="14">
    <source>
        <dbReference type="PROSITE-ProRule" id="PRU00169"/>
    </source>
</evidence>
<dbReference type="PROSITE" id="PS50110">
    <property type="entry name" value="RESPONSE_REGULATORY"/>
    <property type="match status" value="1"/>
</dbReference>
<evidence type="ECO:0000256" key="7">
    <source>
        <dbReference type="ARBA" id="ARBA00022679"/>
    </source>
</evidence>
<dbReference type="InterPro" id="IPR036097">
    <property type="entry name" value="HisK_dim/P_sf"/>
</dbReference>
<keyword evidence="10" id="KW-0547">Nucleotide-binding</keyword>
<evidence type="ECO:0000256" key="10">
    <source>
        <dbReference type="ARBA" id="ARBA00022840"/>
    </source>
</evidence>
<dbReference type="GO" id="GO:0005886">
    <property type="term" value="C:plasma membrane"/>
    <property type="evidence" value="ECO:0007669"/>
    <property type="project" value="UniProtKB-SubCell"/>
</dbReference>
<dbReference type="Pfam" id="PF00072">
    <property type="entry name" value="Response_reg"/>
    <property type="match status" value="1"/>
</dbReference>
<dbReference type="Pfam" id="PF00512">
    <property type="entry name" value="HisKA"/>
    <property type="match status" value="1"/>
</dbReference>
<dbReference type="PROSITE" id="PS50894">
    <property type="entry name" value="HPT"/>
    <property type="match status" value="1"/>
</dbReference>
<organism evidence="19 20">
    <name type="scientific">Pedobacter polaris</name>
    <dbReference type="NCBI Taxonomy" id="2571273"/>
    <lineage>
        <taxon>Bacteria</taxon>
        <taxon>Pseudomonadati</taxon>
        <taxon>Bacteroidota</taxon>
        <taxon>Sphingobacteriia</taxon>
        <taxon>Sphingobacteriales</taxon>
        <taxon>Sphingobacteriaceae</taxon>
        <taxon>Pedobacter</taxon>
    </lineage>
</organism>
<dbReference type="SMART" id="SM00388">
    <property type="entry name" value="HisKA"/>
    <property type="match status" value="1"/>
</dbReference>
<evidence type="ECO:0000256" key="3">
    <source>
        <dbReference type="ARBA" id="ARBA00012438"/>
    </source>
</evidence>
<dbReference type="Gene3D" id="3.30.565.10">
    <property type="entry name" value="Histidine kinase-like ATPase, C-terminal domain"/>
    <property type="match status" value="1"/>
</dbReference>
<dbReference type="AlphaFoldDB" id="A0A4U1CVW4"/>
<keyword evidence="8 15" id="KW-0812">Transmembrane</keyword>
<dbReference type="InterPro" id="IPR036641">
    <property type="entry name" value="HPT_dom_sf"/>
</dbReference>
<evidence type="ECO:0000256" key="6">
    <source>
        <dbReference type="ARBA" id="ARBA00022553"/>
    </source>
</evidence>
<dbReference type="Pfam" id="PF02518">
    <property type="entry name" value="HATPase_c"/>
    <property type="match status" value="1"/>
</dbReference>
<proteinExistence type="predicted"/>
<dbReference type="SMART" id="SM00387">
    <property type="entry name" value="HATPase_c"/>
    <property type="match status" value="1"/>
</dbReference>
<dbReference type="InterPro" id="IPR004358">
    <property type="entry name" value="Sig_transdc_His_kin-like_C"/>
</dbReference>
<keyword evidence="11 15" id="KW-1133">Transmembrane helix</keyword>
<dbReference type="SMART" id="SM00448">
    <property type="entry name" value="REC"/>
    <property type="match status" value="1"/>
</dbReference>
<dbReference type="InterPro" id="IPR001789">
    <property type="entry name" value="Sig_transdc_resp-reg_receiver"/>
</dbReference>
<keyword evidence="9" id="KW-0418">Kinase</keyword>
<keyword evidence="20" id="KW-1185">Reference proteome</keyword>
<dbReference type="InterPro" id="IPR005467">
    <property type="entry name" value="His_kinase_dom"/>
</dbReference>
<dbReference type="Proteomes" id="UP000309488">
    <property type="component" value="Unassembled WGS sequence"/>
</dbReference>
<dbReference type="InterPro" id="IPR003594">
    <property type="entry name" value="HATPase_dom"/>
</dbReference>
<evidence type="ECO:0000259" key="18">
    <source>
        <dbReference type="PROSITE" id="PS50894"/>
    </source>
</evidence>
<dbReference type="SUPFAM" id="SSF55874">
    <property type="entry name" value="ATPase domain of HSP90 chaperone/DNA topoisomerase II/histidine kinase"/>
    <property type="match status" value="1"/>
</dbReference>
<evidence type="ECO:0000313" key="20">
    <source>
        <dbReference type="Proteomes" id="UP000309488"/>
    </source>
</evidence>
<evidence type="ECO:0000313" key="19">
    <source>
        <dbReference type="EMBL" id="TKC13094.1"/>
    </source>
</evidence>
<name>A0A4U1CVW4_9SPHI</name>
<feature type="modified residue" description="Phosphohistidine" evidence="13">
    <location>
        <position position="761"/>
    </location>
</feature>
<dbReference type="RefSeq" id="WP_136839217.1">
    <property type="nucleotide sequence ID" value="NZ_SWBR01000001.1"/>
</dbReference>
<dbReference type="SUPFAM" id="SSF47384">
    <property type="entry name" value="Homodimeric domain of signal transducing histidine kinase"/>
    <property type="match status" value="1"/>
</dbReference>
<dbReference type="Gene3D" id="1.10.287.130">
    <property type="match status" value="1"/>
</dbReference>
<comment type="subcellular location">
    <subcellularLocation>
        <location evidence="2">Cell inner membrane</location>
        <topology evidence="2">Multi-pass membrane protein</topology>
    </subcellularLocation>
</comment>
<dbReference type="CDD" id="cd00082">
    <property type="entry name" value="HisKA"/>
    <property type="match status" value="1"/>
</dbReference>
<dbReference type="SUPFAM" id="SSF52172">
    <property type="entry name" value="CheY-like"/>
    <property type="match status" value="1"/>
</dbReference>
<keyword evidence="6 14" id="KW-0597">Phosphoprotein</keyword>
<keyword evidence="5" id="KW-0997">Cell inner membrane</keyword>
<sequence length="818" mass="93088">MAVPKRFIEATKGKVIIGFLFACFALLLAWGISKFVFGEMLHTVEKLSAPNNRLRIVNELSHQTARLDQLQKDQAFNRSANQNNFILETRRLRKKLDTLSRLFENDEAQLNRIKSIKKLLSDRDKQFLMYLEVRETLVNTKSFSNEVQKLNELVSQRSREADRAILTTETATSTTTLAQEDGGKSKGFLNRLFGKKKAEVYKIINEEFKVKRDTLNAVVEDSIMKGIESSLLSIEKEQRYKSNRFLKKEADLANASNLITRQMLKVLREVEAETVTQIDVKNVQAKEVVSDGVKQITVIIIVFFLITLVLGYLILTDIAKSNRYRLALEEAKEEAEYHGSAKQRFLSNMSHEIRTPLQSILGYSELILRQENPRKKDVSAIYNSSTHLLQIVNEVLDYNRIISGKFSFNNQDFNMLKLLDEVIAGMLPLAEKKNIQFISNLDLNEVFVNGDPFRLKQILFNVLGNAVKFTIKGKVVFNVSCKKQGEEMHFNFIIEDTGIGFDEADVKIIFNEFEQIEEPEKHVINKEGTGLGLAIVKELVESQAGRIYVKSKIDVGTTFNIFLKYQTASLQNEAPLLLDDSTNTDLPKVWVIDDDLLILELCGLIFSQQKTPYQSFSSAQQVLEAPIDEEVKFVLIDIRLPEMSGLELFTLLKVKMPTDVKFYAITAQVLPNEKGSILDVGFEGIIMKPFKSADLLSIFNNTFISGTISYDLTSLERMTMGDKQMMKKILFQFENDCFNDIADLETSIIVQEISKIRLIVHRLAGRIAQIGANELGTEFRLIEQEIADQTSITEQVKVQLNSLIVKLKDLIKQIGMED</sequence>
<feature type="modified residue" description="4-aspartylphosphate" evidence="14">
    <location>
        <position position="637"/>
    </location>
</feature>
<dbReference type="EMBL" id="SWBR01000001">
    <property type="protein sequence ID" value="TKC13094.1"/>
    <property type="molecule type" value="Genomic_DNA"/>
</dbReference>
<dbReference type="PROSITE" id="PS50109">
    <property type="entry name" value="HIS_KIN"/>
    <property type="match status" value="1"/>
</dbReference>